<accession>A0A0R3VYC0</accession>
<gene>
    <name evidence="3" type="ORF">TASK_LOCUS2415</name>
</gene>
<feature type="chain" id="PRO_5043132495" evidence="2">
    <location>
        <begin position="28"/>
        <end position="131"/>
    </location>
</feature>
<feature type="compositionally biased region" description="Basic and acidic residues" evidence="1">
    <location>
        <begin position="96"/>
        <end position="131"/>
    </location>
</feature>
<evidence type="ECO:0000313" key="5">
    <source>
        <dbReference type="WBParaSite" id="TASK_0000241401-mRNA-1"/>
    </source>
</evidence>
<feature type="region of interest" description="Disordered" evidence="1">
    <location>
        <begin position="28"/>
        <end position="65"/>
    </location>
</feature>
<proteinExistence type="predicted"/>
<evidence type="ECO:0000256" key="2">
    <source>
        <dbReference type="SAM" id="SignalP"/>
    </source>
</evidence>
<feature type="compositionally biased region" description="Basic and acidic residues" evidence="1">
    <location>
        <begin position="38"/>
        <end position="52"/>
    </location>
</feature>
<dbReference type="AlphaFoldDB" id="A0A0R3VYC0"/>
<evidence type="ECO:0000313" key="4">
    <source>
        <dbReference type="Proteomes" id="UP000282613"/>
    </source>
</evidence>
<keyword evidence="4" id="KW-1185">Reference proteome</keyword>
<protein>
    <submittedName>
        <fullName evidence="5">Secreted phosphoprotein 1</fullName>
    </submittedName>
</protein>
<keyword evidence="2" id="KW-0732">Signal</keyword>
<feature type="signal peptide" evidence="2">
    <location>
        <begin position="1"/>
        <end position="27"/>
    </location>
</feature>
<reference evidence="5" key="1">
    <citation type="submission" date="2017-02" db="UniProtKB">
        <authorList>
            <consortium name="WormBaseParasite"/>
        </authorList>
    </citation>
    <scope>IDENTIFICATION</scope>
</reference>
<evidence type="ECO:0000256" key="1">
    <source>
        <dbReference type="SAM" id="MobiDB-lite"/>
    </source>
</evidence>
<dbReference type="WBParaSite" id="TASK_0000241401-mRNA-1">
    <property type="protein sequence ID" value="TASK_0000241401-mRNA-1"/>
    <property type="gene ID" value="TASK_0000241401"/>
</dbReference>
<sequence>MMGSRFVFFVYLPLLVVSLAIWANATSSKLQQPHSHQKRFEDGEPSDKHAEETDASGDEYDYKDYEEISDEELEEARRKFIESWEGYDIEGMGPDDSPHSDDQSADDVANHGHDLDTSSMEGTKKEAESHN</sequence>
<reference evidence="3 4" key="2">
    <citation type="submission" date="2018-11" db="EMBL/GenBank/DDBJ databases">
        <authorList>
            <consortium name="Pathogen Informatics"/>
        </authorList>
    </citation>
    <scope>NUCLEOTIDE SEQUENCE [LARGE SCALE GENOMIC DNA]</scope>
</reference>
<name>A0A0R3VYC0_TAEAS</name>
<dbReference type="EMBL" id="UYRS01001626">
    <property type="protein sequence ID" value="VDK25127.1"/>
    <property type="molecule type" value="Genomic_DNA"/>
</dbReference>
<organism evidence="5">
    <name type="scientific">Taenia asiatica</name>
    <name type="common">Asian tapeworm</name>
    <dbReference type="NCBI Taxonomy" id="60517"/>
    <lineage>
        <taxon>Eukaryota</taxon>
        <taxon>Metazoa</taxon>
        <taxon>Spiralia</taxon>
        <taxon>Lophotrochozoa</taxon>
        <taxon>Platyhelminthes</taxon>
        <taxon>Cestoda</taxon>
        <taxon>Eucestoda</taxon>
        <taxon>Cyclophyllidea</taxon>
        <taxon>Taeniidae</taxon>
        <taxon>Taenia</taxon>
    </lineage>
</organism>
<feature type="region of interest" description="Disordered" evidence="1">
    <location>
        <begin position="87"/>
        <end position="131"/>
    </location>
</feature>
<evidence type="ECO:0000313" key="3">
    <source>
        <dbReference type="EMBL" id="VDK25127.1"/>
    </source>
</evidence>
<dbReference type="Proteomes" id="UP000282613">
    <property type="component" value="Unassembled WGS sequence"/>
</dbReference>